<dbReference type="InterPro" id="IPR000390">
    <property type="entry name" value="Small_drug/metabolite_transptr"/>
</dbReference>
<dbReference type="Proteomes" id="UP000275331">
    <property type="component" value="Unassembled WGS sequence"/>
</dbReference>
<evidence type="ECO:0000256" key="6">
    <source>
        <dbReference type="ARBA" id="ARBA00022519"/>
    </source>
</evidence>
<comment type="subunit">
    <text evidence="2">Forms a complex with MdtI.</text>
</comment>
<sequence length="120" mass="12887">MFYWALLGLAIIAEITGTLSLKWASQSGSSTAFIFMLVMISLSYIFLSFSVKRIALGVAYALWEGIGILIITVFSVWLFDESLSMVKVAGLATLVAGIVLIKSGTRKVKKPQVGGSHVAV</sequence>
<evidence type="ECO:0000256" key="1">
    <source>
        <dbReference type="ARBA" id="ARBA00004429"/>
    </source>
</evidence>
<dbReference type="Gene3D" id="1.10.3730.20">
    <property type="match status" value="1"/>
</dbReference>
<name>A0A3R9EFV2_9ENTR</name>
<evidence type="ECO:0000313" key="12">
    <source>
        <dbReference type="EMBL" id="RSE22498.1"/>
    </source>
</evidence>
<protein>
    <recommendedName>
        <fullName evidence="3">Spermidine export protein MdtJ</fullName>
    </recommendedName>
</protein>
<dbReference type="InterPro" id="IPR045324">
    <property type="entry name" value="Small_multidrug_res"/>
</dbReference>
<comment type="caution">
    <text evidence="12">The sequence shown here is derived from an EMBL/GenBank/DDBJ whole genome shotgun (WGS) entry which is preliminary data.</text>
</comment>
<keyword evidence="5" id="KW-1003">Cell membrane</keyword>
<comment type="similarity">
    <text evidence="10">Belongs to the drug/metabolite transporter (DMT) superfamily. Small multidrug resistance (SMR) (TC 2.A.7.1) family.</text>
</comment>
<dbReference type="PANTHER" id="PTHR30561">
    <property type="entry name" value="SMR FAMILY PROTON-DEPENDENT DRUG EFFLUX TRANSPORTER SUGE"/>
    <property type="match status" value="1"/>
</dbReference>
<gene>
    <name evidence="12" type="primary">mdtJ</name>
    <name evidence="12" type="ORF">EGT71_20680</name>
</gene>
<evidence type="ECO:0000256" key="4">
    <source>
        <dbReference type="ARBA" id="ARBA00022448"/>
    </source>
</evidence>
<feature type="transmembrane region" description="Helical" evidence="11">
    <location>
        <begin position="84"/>
        <end position="101"/>
    </location>
</feature>
<keyword evidence="9 11" id="KW-0472">Membrane</keyword>
<dbReference type="FunFam" id="1.10.3730.20:FF:000001">
    <property type="entry name" value="Quaternary ammonium compound resistance transporter SugE"/>
    <property type="match status" value="1"/>
</dbReference>
<feature type="transmembrane region" description="Helical" evidence="11">
    <location>
        <begin position="30"/>
        <end position="47"/>
    </location>
</feature>
<dbReference type="EMBL" id="RHXB01000017">
    <property type="protein sequence ID" value="RSE22498.1"/>
    <property type="molecule type" value="Genomic_DNA"/>
</dbReference>
<proteinExistence type="inferred from homology"/>
<evidence type="ECO:0000256" key="11">
    <source>
        <dbReference type="SAM" id="Phobius"/>
    </source>
</evidence>
<dbReference type="PANTHER" id="PTHR30561:SF2">
    <property type="entry name" value="SPERMIDINE EXPORT PROTEIN MDTJ"/>
    <property type="match status" value="1"/>
</dbReference>
<dbReference type="GO" id="GO:0015199">
    <property type="term" value="F:amino-acid betaine transmembrane transporter activity"/>
    <property type="evidence" value="ECO:0007669"/>
    <property type="project" value="TreeGrafter"/>
</dbReference>
<feature type="transmembrane region" description="Helical" evidence="11">
    <location>
        <begin position="54"/>
        <end position="78"/>
    </location>
</feature>
<comment type="subcellular location">
    <subcellularLocation>
        <location evidence="1">Cell inner membrane</location>
        <topology evidence="1">Multi-pass membrane protein</topology>
    </subcellularLocation>
    <subcellularLocation>
        <location evidence="10">Cell membrane</location>
        <topology evidence="10">Multi-pass membrane protein</topology>
    </subcellularLocation>
</comment>
<dbReference type="GO" id="GO:0015220">
    <property type="term" value="F:choline transmembrane transporter activity"/>
    <property type="evidence" value="ECO:0007669"/>
    <property type="project" value="TreeGrafter"/>
</dbReference>
<evidence type="ECO:0000256" key="3">
    <source>
        <dbReference type="ARBA" id="ARBA00021112"/>
    </source>
</evidence>
<keyword evidence="7 10" id="KW-0812">Transmembrane</keyword>
<dbReference type="GO" id="GO:0005886">
    <property type="term" value="C:plasma membrane"/>
    <property type="evidence" value="ECO:0007669"/>
    <property type="project" value="UniProtKB-SubCell"/>
</dbReference>
<evidence type="ECO:0000256" key="5">
    <source>
        <dbReference type="ARBA" id="ARBA00022475"/>
    </source>
</evidence>
<dbReference type="GO" id="GO:0031460">
    <property type="term" value="P:glycine betaine transport"/>
    <property type="evidence" value="ECO:0007669"/>
    <property type="project" value="TreeGrafter"/>
</dbReference>
<dbReference type="NCBIfam" id="NF007767">
    <property type="entry name" value="PRK10452.1"/>
    <property type="match status" value="1"/>
</dbReference>
<dbReference type="OrthoDB" id="9808638at2"/>
<dbReference type="GO" id="GO:0015297">
    <property type="term" value="F:antiporter activity"/>
    <property type="evidence" value="ECO:0007669"/>
    <property type="project" value="TreeGrafter"/>
</dbReference>
<dbReference type="Pfam" id="PF00893">
    <property type="entry name" value="Multi_Drug_Res"/>
    <property type="match status" value="1"/>
</dbReference>
<accession>A0A3R9EFV2</accession>
<evidence type="ECO:0000256" key="8">
    <source>
        <dbReference type="ARBA" id="ARBA00022989"/>
    </source>
</evidence>
<dbReference type="GO" id="GO:1903711">
    <property type="term" value="P:spermidine transmembrane transport"/>
    <property type="evidence" value="ECO:0007669"/>
    <property type="project" value="TreeGrafter"/>
</dbReference>
<dbReference type="SUPFAM" id="SSF103481">
    <property type="entry name" value="Multidrug resistance efflux transporter EmrE"/>
    <property type="match status" value="1"/>
</dbReference>
<keyword evidence="8 11" id="KW-1133">Transmembrane helix</keyword>
<evidence type="ECO:0000256" key="2">
    <source>
        <dbReference type="ARBA" id="ARBA00011358"/>
    </source>
</evidence>
<reference evidence="12 13" key="1">
    <citation type="submission" date="2018-10" db="EMBL/GenBank/DDBJ databases">
        <title>Transmission dynamics of multidrug resistant bacteria on intensive care unit surfaces.</title>
        <authorList>
            <person name="D'Souza A.W."/>
            <person name="Potter R.F."/>
            <person name="Wallace M."/>
            <person name="Shupe A."/>
            <person name="Patel S."/>
            <person name="Sun S."/>
            <person name="Gul D."/>
            <person name="Kwon J.H."/>
            <person name="Andleeb S."/>
            <person name="Burnham C.-A.D."/>
            <person name="Dantas G."/>
        </authorList>
    </citation>
    <scope>NUCLEOTIDE SEQUENCE [LARGE SCALE GENOMIC DNA]</scope>
    <source>
        <strain evidence="12 13">AS_373</strain>
    </source>
</reference>
<evidence type="ECO:0000256" key="10">
    <source>
        <dbReference type="RuleBase" id="RU003942"/>
    </source>
</evidence>
<dbReference type="GO" id="GO:1990961">
    <property type="term" value="P:xenobiotic detoxification by transmembrane export across the plasma membrane"/>
    <property type="evidence" value="ECO:0007669"/>
    <property type="project" value="UniProtKB-ARBA"/>
</dbReference>
<dbReference type="AlphaFoldDB" id="A0A3R9EFV2"/>
<evidence type="ECO:0000313" key="13">
    <source>
        <dbReference type="Proteomes" id="UP000275331"/>
    </source>
</evidence>
<evidence type="ECO:0000256" key="7">
    <source>
        <dbReference type="ARBA" id="ARBA00022692"/>
    </source>
</evidence>
<keyword evidence="4" id="KW-0813">Transport</keyword>
<keyword evidence="6" id="KW-0997">Cell inner membrane</keyword>
<evidence type="ECO:0000256" key="9">
    <source>
        <dbReference type="ARBA" id="ARBA00023136"/>
    </source>
</evidence>
<dbReference type="InterPro" id="IPR037185">
    <property type="entry name" value="EmrE-like"/>
</dbReference>
<organism evidence="12 13">
    <name type="scientific">Atlantibacter subterraneus</name>
    <dbReference type="NCBI Taxonomy" id="255519"/>
    <lineage>
        <taxon>Bacteria</taxon>
        <taxon>Pseudomonadati</taxon>
        <taxon>Pseudomonadota</taxon>
        <taxon>Gammaproteobacteria</taxon>
        <taxon>Enterobacterales</taxon>
        <taxon>Enterobacteriaceae</taxon>
        <taxon>Atlantibacter</taxon>
    </lineage>
</organism>